<accession>A0AC61NLU1</accession>
<dbReference type="Proteomes" id="UP000682782">
    <property type="component" value="Chromosome"/>
</dbReference>
<reference evidence="1" key="1">
    <citation type="submission" date="2021-01" db="EMBL/GenBank/DDBJ databases">
        <title>Complete genome sequence of Clostridiales bacterium R-7.</title>
        <authorList>
            <person name="Mahoney-Kurpe S.C."/>
            <person name="Palevich N."/>
            <person name="Koike S."/>
            <person name="Moon C.D."/>
            <person name="Attwood G.T."/>
        </authorList>
    </citation>
    <scope>NUCLEOTIDE SEQUENCE</scope>
    <source>
        <strain evidence="1">R-7</strain>
    </source>
</reference>
<name>A0AC61NLU1_9FIRM</name>
<evidence type="ECO:0000313" key="1">
    <source>
        <dbReference type="EMBL" id="QUC67613.1"/>
    </source>
</evidence>
<keyword evidence="2" id="KW-1185">Reference proteome</keyword>
<protein>
    <submittedName>
        <fullName evidence="1">GGDEF domain-containing protein</fullName>
    </submittedName>
</protein>
<sequence>MSYSTTGLLALLVHVIVNYDVIRNAHYQKGTPAADSYRGMILAVILFYIADILWGIFYDARLITLTTADTVFYFLAMAATVFMWTRYVFLYLKLNGKLMQLLSIAGWMFLVLVALVLFLNIFAPLMFWFDPAGNYHGGMMRSILLGLQVLMFLSTSVYVFVVAHKAEKVIKRHYKAIGSFGLTMTVMVSLQILYPLLPMYSMGCLLSVCILHTFVVGDMKEDRRRELEEMLAREQRQKLELGSARHLAYTDSLTGVKNTHAYVETEKHLDERIAEGSIREFGVVVFDMNGLKQVNDTQGHEAGDRYIQEACRMICRQFQHSPVYRIGGDEFVALLEGEDYRNRKILISAFETHVEMNMHSGKAVVASGLAIFRPGQDNSYRRVFERADQRMYDRKGALKAM</sequence>
<proteinExistence type="predicted"/>
<gene>
    <name evidence="1" type="ORF">JYE49_02620</name>
</gene>
<evidence type="ECO:0000313" key="2">
    <source>
        <dbReference type="Proteomes" id="UP000682782"/>
    </source>
</evidence>
<dbReference type="EMBL" id="CP068393">
    <property type="protein sequence ID" value="QUC67613.1"/>
    <property type="molecule type" value="Genomic_DNA"/>
</dbReference>
<organism evidence="1 2">
    <name type="scientific">Aristaeella hokkaidonensis</name>
    <dbReference type="NCBI Taxonomy" id="3046382"/>
    <lineage>
        <taxon>Bacteria</taxon>
        <taxon>Bacillati</taxon>
        <taxon>Bacillota</taxon>
        <taxon>Clostridia</taxon>
        <taxon>Eubacteriales</taxon>
        <taxon>Aristaeellaceae</taxon>
        <taxon>Aristaeella</taxon>
    </lineage>
</organism>